<dbReference type="Gene3D" id="1.10.10.10">
    <property type="entry name" value="Winged helix-like DNA-binding domain superfamily/Winged helix DNA-binding domain"/>
    <property type="match status" value="1"/>
</dbReference>
<feature type="domain" description="HTH lysR-type" evidence="5">
    <location>
        <begin position="20"/>
        <end position="77"/>
    </location>
</feature>
<keyword evidence="7" id="KW-1185">Reference proteome</keyword>
<dbReference type="InterPro" id="IPR036388">
    <property type="entry name" value="WH-like_DNA-bd_sf"/>
</dbReference>
<evidence type="ECO:0000256" key="4">
    <source>
        <dbReference type="ARBA" id="ARBA00023163"/>
    </source>
</evidence>
<keyword evidence="4" id="KW-0804">Transcription</keyword>
<comment type="caution">
    <text evidence="6">The sequence shown here is derived from an EMBL/GenBank/DDBJ whole genome shotgun (WGS) entry which is preliminary data.</text>
</comment>
<keyword evidence="3" id="KW-0238">DNA-binding</keyword>
<evidence type="ECO:0000256" key="2">
    <source>
        <dbReference type="ARBA" id="ARBA00023015"/>
    </source>
</evidence>
<dbReference type="InterPro" id="IPR000847">
    <property type="entry name" value="LysR_HTH_N"/>
</dbReference>
<sequence>MRTANTLFLAWLQSVPVATPELRQLRYFLVLAEELSFTRAAARLMIAQQSLSQQITALERALGAKLFDRDSRGTTLTDIGALFVPEARAVTDRAEQAVAVVERALRGEVGTLRLAFLTTVANHLLPPVVRAARQHLPDLHLATESTSIATLVQGVLDGRFDVAFTRTPLVPGLESRRLTTEPVCAVLPEGHPLAGRDELTLADLADEPWVMTPRSSWEPWHRAYEDQFREAGFVPTVVQEEAGVQSLLGLVAAGLGVTRLACSAASLRRTGVVFVPLTGAYAYTEMVWLAGNTAPVLHRFLDVVTELAATTDLTSTG</sequence>
<dbReference type="CDD" id="cd08414">
    <property type="entry name" value="PBP2_LTTR_aromatics_like"/>
    <property type="match status" value="1"/>
</dbReference>
<dbReference type="Pfam" id="PF03466">
    <property type="entry name" value="LysR_substrate"/>
    <property type="match status" value="1"/>
</dbReference>
<evidence type="ECO:0000313" key="6">
    <source>
        <dbReference type="EMBL" id="RAO24430.1"/>
    </source>
</evidence>
<dbReference type="SUPFAM" id="SSF46785">
    <property type="entry name" value="Winged helix' DNA-binding domain"/>
    <property type="match status" value="1"/>
</dbReference>
<accession>A0ABX9D8R8</accession>
<dbReference type="InterPro" id="IPR036390">
    <property type="entry name" value="WH_DNA-bd_sf"/>
</dbReference>
<dbReference type="InterPro" id="IPR005119">
    <property type="entry name" value="LysR_subst-bd"/>
</dbReference>
<dbReference type="Gene3D" id="3.40.190.10">
    <property type="entry name" value="Periplasmic binding protein-like II"/>
    <property type="match status" value="2"/>
</dbReference>
<organism evidence="6 7">
    <name type="scientific">Micromonospora noduli</name>
    <dbReference type="NCBI Taxonomy" id="709876"/>
    <lineage>
        <taxon>Bacteria</taxon>
        <taxon>Bacillati</taxon>
        <taxon>Actinomycetota</taxon>
        <taxon>Actinomycetes</taxon>
        <taxon>Micromonosporales</taxon>
        <taxon>Micromonosporaceae</taxon>
        <taxon>Micromonospora</taxon>
    </lineage>
</organism>
<evidence type="ECO:0000313" key="7">
    <source>
        <dbReference type="Proteomes" id="UP000249045"/>
    </source>
</evidence>
<dbReference type="Pfam" id="PF00126">
    <property type="entry name" value="HTH_1"/>
    <property type="match status" value="1"/>
</dbReference>
<reference evidence="6 7" key="1">
    <citation type="submission" date="2018-03" db="EMBL/GenBank/DDBJ databases">
        <title>Defining the species Micromonospora saelicesensis and Micromonospora noduli under the framework of genomics.</title>
        <authorList>
            <person name="Riesco R."/>
            <person name="Trujillo M.E."/>
        </authorList>
    </citation>
    <scope>NUCLEOTIDE SEQUENCE [LARGE SCALE GENOMIC DNA]</scope>
    <source>
        <strain evidence="6 7">MED15</strain>
    </source>
</reference>
<evidence type="ECO:0000256" key="1">
    <source>
        <dbReference type="ARBA" id="ARBA00009437"/>
    </source>
</evidence>
<evidence type="ECO:0000259" key="5">
    <source>
        <dbReference type="PROSITE" id="PS50931"/>
    </source>
</evidence>
<gene>
    <name evidence="6" type="ORF">MED15_00188</name>
</gene>
<protein>
    <submittedName>
        <fullName evidence="6">HTH-type transcriptional regulator BsdA</fullName>
    </submittedName>
</protein>
<dbReference type="PANTHER" id="PTHR30346">
    <property type="entry name" value="TRANSCRIPTIONAL DUAL REGULATOR HCAR-RELATED"/>
    <property type="match status" value="1"/>
</dbReference>
<comment type="similarity">
    <text evidence="1">Belongs to the LysR transcriptional regulatory family.</text>
</comment>
<dbReference type="SUPFAM" id="SSF53850">
    <property type="entry name" value="Periplasmic binding protein-like II"/>
    <property type="match status" value="1"/>
</dbReference>
<dbReference type="PANTHER" id="PTHR30346:SF0">
    <property type="entry name" value="HCA OPERON TRANSCRIPTIONAL ACTIVATOR HCAR"/>
    <property type="match status" value="1"/>
</dbReference>
<keyword evidence="2" id="KW-0805">Transcription regulation</keyword>
<dbReference type="PRINTS" id="PR00039">
    <property type="entry name" value="HTHLYSR"/>
</dbReference>
<dbReference type="PROSITE" id="PS50931">
    <property type="entry name" value="HTH_LYSR"/>
    <property type="match status" value="1"/>
</dbReference>
<dbReference type="EMBL" id="PYAC01000001">
    <property type="protein sequence ID" value="RAO24430.1"/>
    <property type="molecule type" value="Genomic_DNA"/>
</dbReference>
<evidence type="ECO:0000256" key="3">
    <source>
        <dbReference type="ARBA" id="ARBA00023125"/>
    </source>
</evidence>
<dbReference type="Proteomes" id="UP000249045">
    <property type="component" value="Unassembled WGS sequence"/>
</dbReference>
<proteinExistence type="inferred from homology"/>
<name>A0ABX9D8R8_9ACTN</name>